<comment type="subcellular location">
    <subcellularLocation>
        <location evidence="2">Cell membrane</location>
        <topology evidence="2">Multi-pass membrane protein</topology>
    </subcellularLocation>
    <subcellularLocation>
        <location evidence="1">Cytoplasm</location>
    </subcellularLocation>
</comment>
<evidence type="ECO:0000256" key="7">
    <source>
        <dbReference type="ARBA" id="ARBA00022590"/>
    </source>
</evidence>
<dbReference type="OrthoDB" id="8815334at2759"/>
<dbReference type="Pfam" id="PF04598">
    <property type="entry name" value="Gasdermin"/>
    <property type="match status" value="1"/>
</dbReference>
<feature type="region of interest" description="Disordered" evidence="12">
    <location>
        <begin position="75"/>
        <end position="220"/>
    </location>
</feature>
<keyword evidence="9" id="KW-0472">Membrane</keyword>
<keyword evidence="6" id="KW-0963">Cytoplasm</keyword>
<dbReference type="InterPro" id="IPR040460">
    <property type="entry name" value="Gasdermin_pore"/>
</dbReference>
<feature type="non-terminal residue" evidence="15">
    <location>
        <position position="770"/>
    </location>
</feature>
<dbReference type="Pfam" id="PF17708">
    <property type="entry name" value="Gasdermin_C"/>
    <property type="match status" value="1"/>
</dbReference>
<keyword evidence="7" id="KW-1210">Necrosis</keyword>
<feature type="region of interest" description="Disordered" evidence="12">
    <location>
        <begin position="24"/>
        <end position="46"/>
    </location>
</feature>
<feature type="domain" description="Gasdermin PUB" evidence="14">
    <location>
        <begin position="555"/>
        <end position="742"/>
    </location>
</feature>
<sequence length="770" mass="81771">ASHGKQASLELSRWSLEVSAVRTPLLPPPPATALTPERRKAHRRAQGSLWRKAHFLFRAPQARILTCAGDFSQSPLQRSHEERGAARLGPGPGPGFGPRGSAASRAPRPPPPRRPRSGLARPAHVPRARCGSRAPAGGAEQRSGPPSSPPRPAPHASPAPPRRAAGLGPARGASAAAGLGAGAGRGTGRSAPRSGTAGPFGPPFARLSGSSPGPVSHPLPTPLLPAASSFRGCGGCQGSGYLQCIRPAALLPCSFVFGSPGGCEGFPGSGSEGREQGAAPSRLRWDAGSETGGRPAPPPAPSPRGVLSRHWDDLTAGGAAGSRVNPLSTCTLVVESDFVKYEGKFENQVSGSVETALGTVKLNVGGKGLVESQSSFGTLRKQEVDLQQLIRDAAERKINLKNPVLQQVLERKNEVLCVLTQRIVTTQKCVISEHVQIEEKCGGMVGIQTKTVQVSAMEDGNFIKDTNVVLEIPAATTTAYGVIELYVKQDGQFGDANEAEPTPCPRVLFSRTTDFCLLQGKRGGFEQERSCCVFLDPLPFRELAFQDMPDGWQRPLSILKQAAPLLEKNFHPFAELPEQQQTALSDVLQAILLDEELLVVLEQVCDDVVFGLSPPLEMLGELKSPQQQDLTAFLRLVGYSVQGRCPGPEDVVSNQKLFSIAYFLVSALAEMPDNAAALLGTCCKLQMIPTLCYLLHALSDDGVADLEDPALAPLKATERFGIVQRLFASADISLERRQSSVKAVVQTEPHGYPLILYISLNGLGALDRAH</sequence>
<keyword evidence="10" id="KW-0564">Palmitate</keyword>
<evidence type="ECO:0000256" key="9">
    <source>
        <dbReference type="ARBA" id="ARBA00023136"/>
    </source>
</evidence>
<keyword evidence="4" id="KW-1134">Transmembrane beta strand</keyword>
<feature type="region of interest" description="Disordered" evidence="12">
    <location>
        <begin position="267"/>
        <end position="310"/>
    </location>
</feature>
<evidence type="ECO:0000259" key="14">
    <source>
        <dbReference type="Pfam" id="PF17708"/>
    </source>
</evidence>
<dbReference type="PANTHER" id="PTHR15207">
    <property type="entry name" value="NONSYNDROMIC HEARING IMPAIRMENT PROTEIN"/>
    <property type="match status" value="1"/>
</dbReference>
<evidence type="ECO:0000256" key="8">
    <source>
        <dbReference type="ARBA" id="ARBA00022692"/>
    </source>
</evidence>
<dbReference type="GO" id="GO:0005737">
    <property type="term" value="C:cytoplasm"/>
    <property type="evidence" value="ECO:0007669"/>
    <property type="project" value="UniProtKB-SubCell"/>
</dbReference>
<keyword evidence="8" id="KW-0812">Transmembrane</keyword>
<evidence type="ECO:0000256" key="1">
    <source>
        <dbReference type="ARBA" id="ARBA00004496"/>
    </source>
</evidence>
<evidence type="ECO:0000256" key="11">
    <source>
        <dbReference type="ARBA" id="ARBA00023288"/>
    </source>
</evidence>
<evidence type="ECO:0000256" key="12">
    <source>
        <dbReference type="SAM" id="MobiDB-lite"/>
    </source>
</evidence>
<evidence type="ECO:0000259" key="13">
    <source>
        <dbReference type="Pfam" id="PF04598"/>
    </source>
</evidence>
<feature type="domain" description="Gasdermin pore forming" evidence="13">
    <location>
        <begin position="333"/>
        <end position="493"/>
    </location>
</feature>
<evidence type="ECO:0000256" key="10">
    <source>
        <dbReference type="ARBA" id="ARBA00023139"/>
    </source>
</evidence>
<gene>
    <name evidence="15" type="ORF">J0S82_001854</name>
</gene>
<dbReference type="EMBL" id="JAGFMF010011726">
    <property type="protein sequence ID" value="KAG8514755.1"/>
    <property type="molecule type" value="Genomic_DNA"/>
</dbReference>
<dbReference type="AlphaFoldDB" id="A0A8J6AAC9"/>
<evidence type="ECO:0000256" key="3">
    <source>
        <dbReference type="ARBA" id="ARBA00009279"/>
    </source>
</evidence>
<reference evidence="15" key="1">
    <citation type="journal article" date="2021" name="Evol. Appl.">
        <title>The genome of the Pyrenean desman and the effects of bottlenecks and inbreeding on the genomic landscape of an endangered species.</title>
        <authorList>
            <person name="Escoda L."/>
            <person name="Castresana J."/>
        </authorList>
    </citation>
    <scope>NUCLEOTIDE SEQUENCE</scope>
    <source>
        <strain evidence="15">IBE-C5619</strain>
    </source>
</reference>
<evidence type="ECO:0000256" key="6">
    <source>
        <dbReference type="ARBA" id="ARBA00022490"/>
    </source>
</evidence>
<accession>A0A8J6AAC9</accession>
<keyword evidence="11" id="KW-0449">Lipoprotein</keyword>
<dbReference type="InterPro" id="IPR042377">
    <property type="entry name" value="GSDME"/>
</dbReference>
<keyword evidence="16" id="KW-1185">Reference proteome</keyword>
<dbReference type="PANTHER" id="PTHR15207:SF1">
    <property type="entry name" value="GASDERMIN-E"/>
    <property type="match status" value="1"/>
</dbReference>
<evidence type="ECO:0000256" key="5">
    <source>
        <dbReference type="ARBA" id="ARBA00022475"/>
    </source>
</evidence>
<dbReference type="GO" id="GO:0012501">
    <property type="term" value="P:programmed cell death"/>
    <property type="evidence" value="ECO:0007669"/>
    <property type="project" value="UniProtKB-KW"/>
</dbReference>
<comment type="similarity">
    <text evidence="3">Belongs to the gasdermin family.</text>
</comment>
<dbReference type="GO" id="GO:0005886">
    <property type="term" value="C:plasma membrane"/>
    <property type="evidence" value="ECO:0007669"/>
    <property type="project" value="UniProtKB-SubCell"/>
</dbReference>
<protein>
    <submittedName>
        <fullName evidence="15">Gasdermin-E</fullName>
    </submittedName>
</protein>
<evidence type="ECO:0000313" key="15">
    <source>
        <dbReference type="EMBL" id="KAG8514755.1"/>
    </source>
</evidence>
<proteinExistence type="inferred from homology"/>
<evidence type="ECO:0000313" key="16">
    <source>
        <dbReference type="Proteomes" id="UP000700334"/>
    </source>
</evidence>
<comment type="caution">
    <text evidence="15">The sequence shown here is derived from an EMBL/GenBank/DDBJ whole genome shotgun (WGS) entry which is preliminary data.</text>
</comment>
<dbReference type="InterPro" id="IPR041263">
    <property type="entry name" value="Gasdermin_PUB"/>
</dbReference>
<name>A0A8J6AAC9_GALPY</name>
<evidence type="ECO:0000256" key="2">
    <source>
        <dbReference type="ARBA" id="ARBA00004651"/>
    </source>
</evidence>
<dbReference type="Proteomes" id="UP000700334">
    <property type="component" value="Unassembled WGS sequence"/>
</dbReference>
<feature type="compositionally biased region" description="Low complexity" evidence="12">
    <location>
        <begin position="162"/>
        <end position="178"/>
    </location>
</feature>
<feature type="compositionally biased region" description="Pro residues" evidence="12">
    <location>
        <begin position="146"/>
        <end position="161"/>
    </location>
</feature>
<organism evidence="15 16">
    <name type="scientific">Galemys pyrenaicus</name>
    <name type="common">Iberian desman</name>
    <name type="synonym">Pyrenean desman</name>
    <dbReference type="NCBI Taxonomy" id="202257"/>
    <lineage>
        <taxon>Eukaryota</taxon>
        <taxon>Metazoa</taxon>
        <taxon>Chordata</taxon>
        <taxon>Craniata</taxon>
        <taxon>Vertebrata</taxon>
        <taxon>Euteleostomi</taxon>
        <taxon>Mammalia</taxon>
        <taxon>Eutheria</taxon>
        <taxon>Laurasiatheria</taxon>
        <taxon>Eulipotyphla</taxon>
        <taxon>Talpidae</taxon>
        <taxon>Galemys</taxon>
    </lineage>
</organism>
<evidence type="ECO:0000256" key="4">
    <source>
        <dbReference type="ARBA" id="ARBA00022452"/>
    </source>
</evidence>
<keyword evidence="5" id="KW-1003">Cell membrane</keyword>